<sequence length="240" mass="26200">MYLMGNAERLDLNSTPAYLGQPSTRRGFYNIRDGTTGVVCPFCGQGFTTLDLEGNHMWGPCQKIRERVVKNIKIEEGNEGIGISGRKKETSASTSGGGTSGSTQGPESFDGDIQGSLIRRKDATLNSSQVIRRSDWATVSAYKSADSDSRDLGKGRCSGSSRTGRRISFINVFRNLSSKRKNLPVMFDSESVYMWNMEVRGKPSSQVASKKYLRDLSLTSKSPGDEHTVARSPPNGVVVI</sequence>
<organism evidence="2 3">
    <name type="scientific">Hyaloscypha hepaticicola</name>
    <dbReference type="NCBI Taxonomy" id="2082293"/>
    <lineage>
        <taxon>Eukaryota</taxon>
        <taxon>Fungi</taxon>
        <taxon>Dikarya</taxon>
        <taxon>Ascomycota</taxon>
        <taxon>Pezizomycotina</taxon>
        <taxon>Leotiomycetes</taxon>
        <taxon>Helotiales</taxon>
        <taxon>Hyaloscyphaceae</taxon>
        <taxon>Hyaloscypha</taxon>
    </lineage>
</organism>
<dbReference type="EMBL" id="KZ613466">
    <property type="protein sequence ID" value="PMD27077.1"/>
    <property type="molecule type" value="Genomic_DNA"/>
</dbReference>
<feature type="region of interest" description="Disordered" evidence="1">
    <location>
        <begin position="80"/>
        <end position="113"/>
    </location>
</feature>
<dbReference type="Proteomes" id="UP000235672">
    <property type="component" value="Unassembled WGS sequence"/>
</dbReference>
<name>A0A2J6QLD6_9HELO</name>
<protein>
    <submittedName>
        <fullName evidence="2">Uncharacterized protein</fullName>
    </submittedName>
</protein>
<evidence type="ECO:0000313" key="3">
    <source>
        <dbReference type="Proteomes" id="UP000235672"/>
    </source>
</evidence>
<reference evidence="2 3" key="1">
    <citation type="submission" date="2016-05" db="EMBL/GenBank/DDBJ databases">
        <title>A degradative enzymes factory behind the ericoid mycorrhizal symbiosis.</title>
        <authorList>
            <consortium name="DOE Joint Genome Institute"/>
            <person name="Martino E."/>
            <person name="Morin E."/>
            <person name="Grelet G."/>
            <person name="Kuo A."/>
            <person name="Kohler A."/>
            <person name="Daghino S."/>
            <person name="Barry K."/>
            <person name="Choi C."/>
            <person name="Cichocki N."/>
            <person name="Clum A."/>
            <person name="Copeland A."/>
            <person name="Hainaut M."/>
            <person name="Haridas S."/>
            <person name="Labutti K."/>
            <person name="Lindquist E."/>
            <person name="Lipzen A."/>
            <person name="Khouja H.-R."/>
            <person name="Murat C."/>
            <person name="Ohm R."/>
            <person name="Olson A."/>
            <person name="Spatafora J."/>
            <person name="Veneault-Fourrey C."/>
            <person name="Henrissat B."/>
            <person name="Grigoriev I."/>
            <person name="Martin F."/>
            <person name="Perotto S."/>
        </authorList>
    </citation>
    <scope>NUCLEOTIDE SEQUENCE [LARGE SCALE GENOMIC DNA]</scope>
    <source>
        <strain evidence="2 3">UAMH 7357</strain>
    </source>
</reference>
<evidence type="ECO:0000313" key="2">
    <source>
        <dbReference type="EMBL" id="PMD27077.1"/>
    </source>
</evidence>
<keyword evidence="3" id="KW-1185">Reference proteome</keyword>
<feature type="region of interest" description="Disordered" evidence="1">
    <location>
        <begin position="219"/>
        <end position="240"/>
    </location>
</feature>
<accession>A0A2J6QLD6</accession>
<gene>
    <name evidence="2" type="ORF">NA56DRAFT_653955</name>
</gene>
<proteinExistence type="predicted"/>
<dbReference type="AlphaFoldDB" id="A0A2J6QLD6"/>
<evidence type="ECO:0000256" key="1">
    <source>
        <dbReference type="SAM" id="MobiDB-lite"/>
    </source>
</evidence>
<dbReference type="OrthoDB" id="10414776at2759"/>